<comment type="caution">
    <text evidence="1">The sequence shown here is derived from an EMBL/GenBank/DDBJ whole genome shotgun (WGS) entry which is preliminary data.</text>
</comment>
<sequence length="115" mass="13414">MKKKKIVWILLVIAVVGIWIIKSPHEMTTAQVLQRFSWVVKQNGVKKGVAKFTKSDMNLRNGLNQRTYKYKVNDEDVLIIKSGQYRGGYNMRMEATDYKLVPRKHGVTLYLIRND</sequence>
<protein>
    <submittedName>
        <fullName evidence="1">Uncharacterized protein</fullName>
    </submittedName>
</protein>
<evidence type="ECO:0000313" key="2">
    <source>
        <dbReference type="Proteomes" id="UP000824013"/>
    </source>
</evidence>
<accession>A0A9D2CNG8</accession>
<dbReference type="EMBL" id="DXCM01000099">
    <property type="protein sequence ID" value="HIY93989.1"/>
    <property type="molecule type" value="Genomic_DNA"/>
</dbReference>
<proteinExistence type="predicted"/>
<reference evidence="1" key="2">
    <citation type="submission" date="2021-04" db="EMBL/GenBank/DDBJ databases">
        <authorList>
            <person name="Gilroy R."/>
        </authorList>
    </citation>
    <scope>NUCLEOTIDE SEQUENCE</scope>
    <source>
        <strain evidence="1">3204</strain>
    </source>
</reference>
<reference evidence="1" key="1">
    <citation type="journal article" date="2021" name="PeerJ">
        <title>Extensive microbial diversity within the chicken gut microbiome revealed by metagenomics and culture.</title>
        <authorList>
            <person name="Gilroy R."/>
            <person name="Ravi A."/>
            <person name="Getino M."/>
            <person name="Pursley I."/>
            <person name="Horton D.L."/>
            <person name="Alikhan N.F."/>
            <person name="Baker D."/>
            <person name="Gharbi K."/>
            <person name="Hall N."/>
            <person name="Watson M."/>
            <person name="Adriaenssens E.M."/>
            <person name="Foster-Nyarko E."/>
            <person name="Jarju S."/>
            <person name="Secka A."/>
            <person name="Antonio M."/>
            <person name="Oren A."/>
            <person name="Chaudhuri R.R."/>
            <person name="La Ragione R."/>
            <person name="Hildebrand F."/>
            <person name="Pallen M.J."/>
        </authorList>
    </citation>
    <scope>NUCLEOTIDE SEQUENCE</scope>
    <source>
        <strain evidence="1">3204</strain>
    </source>
</reference>
<dbReference type="Proteomes" id="UP000824013">
    <property type="component" value="Unassembled WGS sequence"/>
</dbReference>
<gene>
    <name evidence="1" type="ORF">H9820_13730</name>
</gene>
<name>A0A9D2CNG8_9LACO</name>
<organism evidence="1 2">
    <name type="scientific">Candidatus Companilactobacillus pullicola</name>
    <dbReference type="NCBI Taxonomy" id="2838523"/>
    <lineage>
        <taxon>Bacteria</taxon>
        <taxon>Bacillati</taxon>
        <taxon>Bacillota</taxon>
        <taxon>Bacilli</taxon>
        <taxon>Lactobacillales</taxon>
        <taxon>Lactobacillaceae</taxon>
        <taxon>Companilactobacillus</taxon>
    </lineage>
</organism>
<dbReference type="AlphaFoldDB" id="A0A9D2CNG8"/>
<evidence type="ECO:0000313" key="1">
    <source>
        <dbReference type="EMBL" id="HIY93989.1"/>
    </source>
</evidence>